<evidence type="ECO:0000313" key="3">
    <source>
        <dbReference type="Proteomes" id="UP001152795"/>
    </source>
</evidence>
<evidence type="ECO:0000313" key="2">
    <source>
        <dbReference type="EMBL" id="CAB3985282.1"/>
    </source>
</evidence>
<protein>
    <submittedName>
        <fullName evidence="2">Uncharacterized protein</fullName>
    </submittedName>
</protein>
<dbReference type="AlphaFoldDB" id="A0A6S7G8G4"/>
<dbReference type="EMBL" id="CACRXK020000850">
    <property type="protein sequence ID" value="CAB3985282.1"/>
    <property type="molecule type" value="Genomic_DNA"/>
</dbReference>
<dbReference type="Proteomes" id="UP001152795">
    <property type="component" value="Unassembled WGS sequence"/>
</dbReference>
<dbReference type="OrthoDB" id="10051367at2759"/>
<keyword evidence="3" id="KW-1185">Reference proteome</keyword>
<gene>
    <name evidence="2" type="ORF">PACLA_8A022701</name>
</gene>
<evidence type="ECO:0000256" key="1">
    <source>
        <dbReference type="SAM" id="MobiDB-lite"/>
    </source>
</evidence>
<proteinExistence type="predicted"/>
<accession>A0A6S7G8G4</accession>
<name>A0A6S7G8G4_PARCT</name>
<feature type="compositionally biased region" description="Acidic residues" evidence="1">
    <location>
        <begin position="415"/>
        <end position="435"/>
    </location>
</feature>
<comment type="caution">
    <text evidence="2">The sequence shown here is derived from an EMBL/GenBank/DDBJ whole genome shotgun (WGS) entry which is preliminary data.</text>
</comment>
<sequence>MIVSSVTLVSLSLKHQRPKLAKSLKLIKQGETENIALASVVNLVDVSGLMMLSDVMKYCITEGCLTLFNVNGTFRKTQKSKILQKLTQEPIDVSSYTALVDMGMIWRLASPTMEGREKNDGSTYTWGDYTDKVTSMLLARHVDAATIICINDPYDHVESIKDDELGVECVNLSSGSIQQDLAFDQCEADTIILSFYTALRASGYNDPVVIDAAGTDVYIQAAAISHDVPGIICIKKKKELLFCRGMCADEDIAKCLIQFLVMTGCDANSCFYGHGKSTLYDKMVKSVECRRLLSSCGESLPLKEDVLNDLVSYVTRFVYGDVHSSSLDITRAAKWKGQKNKSLMRLPPNSDSLKQHILRANYLAYIQRHPELRTHPSPVGHGWELINGCCKPVRHTQPPLPLTLSNTLPPHDSEIDSEFSDVIDSDLDTSSDEED</sequence>
<organism evidence="2 3">
    <name type="scientific">Paramuricea clavata</name>
    <name type="common">Red gorgonian</name>
    <name type="synonym">Violescent sea-whip</name>
    <dbReference type="NCBI Taxonomy" id="317549"/>
    <lineage>
        <taxon>Eukaryota</taxon>
        <taxon>Metazoa</taxon>
        <taxon>Cnidaria</taxon>
        <taxon>Anthozoa</taxon>
        <taxon>Octocorallia</taxon>
        <taxon>Malacalcyonacea</taxon>
        <taxon>Plexauridae</taxon>
        <taxon>Paramuricea</taxon>
    </lineage>
</organism>
<reference evidence="2" key="1">
    <citation type="submission" date="2020-04" db="EMBL/GenBank/DDBJ databases">
        <authorList>
            <person name="Alioto T."/>
            <person name="Alioto T."/>
            <person name="Gomez Garrido J."/>
        </authorList>
    </citation>
    <scope>NUCLEOTIDE SEQUENCE</scope>
    <source>
        <strain evidence="2">A484AB</strain>
    </source>
</reference>
<feature type="region of interest" description="Disordered" evidence="1">
    <location>
        <begin position="401"/>
        <end position="435"/>
    </location>
</feature>